<dbReference type="EMBL" id="QPMH01000014">
    <property type="protein sequence ID" value="RDD61251.1"/>
    <property type="molecule type" value="Genomic_DNA"/>
</dbReference>
<feature type="domain" description="Helix-turn-helix" evidence="1">
    <location>
        <begin position="11"/>
        <end position="60"/>
    </location>
</feature>
<name>A0A369T7E7_9PROT</name>
<comment type="caution">
    <text evidence="2">The sequence shown here is derived from an EMBL/GenBank/DDBJ whole genome shotgun (WGS) entry which is preliminary data.</text>
</comment>
<dbReference type="RefSeq" id="WP_114582895.1">
    <property type="nucleotide sequence ID" value="NZ_QPMH01000014.1"/>
</dbReference>
<proteinExistence type="predicted"/>
<keyword evidence="3" id="KW-1185">Reference proteome</keyword>
<gene>
    <name evidence="2" type="ORF">DRB17_14320</name>
</gene>
<dbReference type="AlphaFoldDB" id="A0A369T7E7"/>
<keyword evidence="2" id="KW-0238">DNA-binding</keyword>
<dbReference type="InterPro" id="IPR010093">
    <property type="entry name" value="SinI_DNA-bd"/>
</dbReference>
<evidence type="ECO:0000259" key="1">
    <source>
        <dbReference type="Pfam" id="PF12728"/>
    </source>
</evidence>
<protein>
    <submittedName>
        <fullName evidence="2">DNA-binding protein</fullName>
    </submittedName>
</protein>
<reference evidence="2 3" key="1">
    <citation type="submission" date="2018-07" db="EMBL/GenBank/DDBJ databases">
        <title>Venubactetium sediminum gen. nov., sp. nov., isolated from a marine solar saltern.</title>
        <authorList>
            <person name="Wang S."/>
        </authorList>
    </citation>
    <scope>NUCLEOTIDE SEQUENCE [LARGE SCALE GENOMIC DNA]</scope>
    <source>
        <strain evidence="2 3">WD2A32</strain>
    </source>
</reference>
<dbReference type="Pfam" id="PF12728">
    <property type="entry name" value="HTH_17"/>
    <property type="match status" value="1"/>
</dbReference>
<sequence length="74" mass="8247">MRRTNNTPERLLTVAEVAELLAVSPRQVRRWISSEDLAAYKLGNRVRIAPAEVRRFLKAHGSMAGTGIPCLDES</sequence>
<dbReference type="SUPFAM" id="SSF46955">
    <property type="entry name" value="Putative DNA-binding domain"/>
    <property type="match status" value="1"/>
</dbReference>
<dbReference type="Proteomes" id="UP000253941">
    <property type="component" value="Unassembled WGS sequence"/>
</dbReference>
<evidence type="ECO:0000313" key="3">
    <source>
        <dbReference type="Proteomes" id="UP000253941"/>
    </source>
</evidence>
<dbReference type="GO" id="GO:0003677">
    <property type="term" value="F:DNA binding"/>
    <property type="evidence" value="ECO:0007669"/>
    <property type="project" value="UniProtKB-KW"/>
</dbReference>
<dbReference type="NCBIfam" id="TIGR01764">
    <property type="entry name" value="excise"/>
    <property type="match status" value="1"/>
</dbReference>
<dbReference type="InterPro" id="IPR009061">
    <property type="entry name" value="DNA-bd_dom_put_sf"/>
</dbReference>
<evidence type="ECO:0000313" key="2">
    <source>
        <dbReference type="EMBL" id="RDD61251.1"/>
    </source>
</evidence>
<organism evidence="2 3">
    <name type="scientific">Ferruginivarius sediminum</name>
    <dbReference type="NCBI Taxonomy" id="2661937"/>
    <lineage>
        <taxon>Bacteria</taxon>
        <taxon>Pseudomonadati</taxon>
        <taxon>Pseudomonadota</taxon>
        <taxon>Alphaproteobacteria</taxon>
        <taxon>Rhodospirillales</taxon>
        <taxon>Rhodospirillaceae</taxon>
        <taxon>Ferruginivarius</taxon>
    </lineage>
</organism>
<accession>A0A369T7E7</accession>
<dbReference type="InterPro" id="IPR041657">
    <property type="entry name" value="HTH_17"/>
</dbReference>